<name>A0A844NXG6_ALIFS</name>
<feature type="domain" description="N-acetyltransferase" evidence="1">
    <location>
        <begin position="4"/>
        <end position="165"/>
    </location>
</feature>
<proteinExistence type="predicted"/>
<dbReference type="SUPFAM" id="SSF55729">
    <property type="entry name" value="Acyl-CoA N-acyltransferases (Nat)"/>
    <property type="match status" value="1"/>
</dbReference>
<evidence type="ECO:0000259" key="1">
    <source>
        <dbReference type="PROSITE" id="PS51186"/>
    </source>
</evidence>
<evidence type="ECO:0000313" key="3">
    <source>
        <dbReference type="Proteomes" id="UP000448038"/>
    </source>
</evidence>
<evidence type="ECO:0000313" key="2">
    <source>
        <dbReference type="EMBL" id="MUK47878.1"/>
    </source>
</evidence>
<organism evidence="2 3">
    <name type="scientific">Aliivibrio fischeri</name>
    <name type="common">Vibrio fischeri</name>
    <dbReference type="NCBI Taxonomy" id="668"/>
    <lineage>
        <taxon>Bacteria</taxon>
        <taxon>Pseudomonadati</taxon>
        <taxon>Pseudomonadota</taxon>
        <taxon>Gammaproteobacteria</taxon>
        <taxon>Vibrionales</taxon>
        <taxon>Vibrionaceae</taxon>
        <taxon>Aliivibrio</taxon>
    </lineage>
</organism>
<protein>
    <submittedName>
        <fullName evidence="2">GNAT family N-acetyltransferase</fullName>
    </submittedName>
</protein>
<comment type="caution">
    <text evidence="2">The sequence shown here is derived from an EMBL/GenBank/DDBJ whole genome shotgun (WGS) entry which is preliminary data.</text>
</comment>
<sequence length="165" mass="19121">MNNITFREATINDAKFISSIHVLSWKKTYKKTLPASMLDNLCMKNKEQFWMNKIKNKSNIYVVTKDGIVQGFCSLSFDQPKRMCILNSIYVSPKIERNGFGSVMMKNIIIYSKAAKINKIELGVLESNTNAILFYRYFGFKKNDTSKYININKIKIKESAMFLLI</sequence>
<dbReference type="RefSeq" id="WP_155655148.1">
    <property type="nucleotide sequence ID" value="NZ_WOBN01000003.1"/>
</dbReference>
<accession>A0A844NXG6</accession>
<dbReference type="Gene3D" id="3.40.630.30">
    <property type="match status" value="1"/>
</dbReference>
<dbReference type="GO" id="GO:0016747">
    <property type="term" value="F:acyltransferase activity, transferring groups other than amino-acyl groups"/>
    <property type="evidence" value="ECO:0007669"/>
    <property type="project" value="InterPro"/>
</dbReference>
<gene>
    <name evidence="2" type="ORF">GNP88_01625</name>
</gene>
<dbReference type="PROSITE" id="PS51186">
    <property type="entry name" value="GNAT"/>
    <property type="match status" value="1"/>
</dbReference>
<dbReference type="InterPro" id="IPR016181">
    <property type="entry name" value="Acyl_CoA_acyltransferase"/>
</dbReference>
<dbReference type="EMBL" id="WOBN01000003">
    <property type="protein sequence ID" value="MUK47878.1"/>
    <property type="molecule type" value="Genomic_DNA"/>
</dbReference>
<dbReference type="Proteomes" id="UP000448038">
    <property type="component" value="Unassembled WGS sequence"/>
</dbReference>
<dbReference type="Pfam" id="PF00583">
    <property type="entry name" value="Acetyltransf_1"/>
    <property type="match status" value="1"/>
</dbReference>
<dbReference type="CDD" id="cd04301">
    <property type="entry name" value="NAT_SF"/>
    <property type="match status" value="1"/>
</dbReference>
<dbReference type="InterPro" id="IPR000182">
    <property type="entry name" value="GNAT_dom"/>
</dbReference>
<dbReference type="PANTHER" id="PTHR43072">
    <property type="entry name" value="N-ACETYLTRANSFERASE"/>
    <property type="match status" value="1"/>
</dbReference>
<keyword evidence="2" id="KW-0808">Transferase</keyword>
<dbReference type="AlphaFoldDB" id="A0A844NXG6"/>
<reference evidence="2 3" key="1">
    <citation type="submission" date="2019-11" db="EMBL/GenBank/DDBJ databases">
        <title>Using colonization assays and comparative genomics to discover symbiosis behaviors and factors in Vibrio fischeri.</title>
        <authorList>
            <person name="Bongrand C."/>
            <person name="Moriano-Gutierrez S."/>
            <person name="Arevalo P."/>
            <person name="Mcfall-Ngai M."/>
            <person name="Visick K."/>
            <person name="Polz M.F."/>
            <person name="Ruby E.G."/>
        </authorList>
    </citation>
    <scope>NUCLEOTIDE SEQUENCE [LARGE SCALE GENOMIC DNA]</scope>
    <source>
        <strain evidence="3">emors.4.1</strain>
    </source>
</reference>